<evidence type="ECO:0000313" key="8">
    <source>
        <dbReference type="EMBL" id="SPP97480.1"/>
    </source>
</evidence>
<dbReference type="PROSITE" id="PS51462">
    <property type="entry name" value="NUDIX"/>
    <property type="match status" value="1"/>
</dbReference>
<dbReference type="InterPro" id="IPR045121">
    <property type="entry name" value="CoAse"/>
</dbReference>
<keyword evidence="4" id="KW-0378">Hydrolase</keyword>
<evidence type="ECO:0000256" key="2">
    <source>
        <dbReference type="ARBA" id="ARBA00001946"/>
    </source>
</evidence>
<dbReference type="CDD" id="cd03426">
    <property type="entry name" value="NUDIX_CoAse_Nudt7"/>
    <property type="match status" value="1"/>
</dbReference>
<dbReference type="Gene3D" id="3.90.79.10">
    <property type="entry name" value="Nucleoside Triphosphate Pyrophosphohydrolase"/>
    <property type="match status" value="1"/>
</dbReference>
<name>A0A2U3Q7X3_9BRAD</name>
<reference evidence="8 9" key="1">
    <citation type="submission" date="2018-03" db="EMBL/GenBank/DDBJ databases">
        <authorList>
            <person name="Gully D."/>
        </authorList>
    </citation>
    <scope>NUCLEOTIDE SEQUENCE [LARGE SCALE GENOMIC DNA]</scope>
    <source>
        <strain evidence="8">ORS3257</strain>
    </source>
</reference>
<keyword evidence="5" id="KW-0460">Magnesium</keyword>
<evidence type="ECO:0000313" key="9">
    <source>
        <dbReference type="Proteomes" id="UP000246085"/>
    </source>
</evidence>
<keyword evidence="6" id="KW-0464">Manganese</keyword>
<proteinExistence type="predicted"/>
<dbReference type="GO" id="GO:0046872">
    <property type="term" value="F:metal ion binding"/>
    <property type="evidence" value="ECO:0007669"/>
    <property type="project" value="UniProtKB-KW"/>
</dbReference>
<evidence type="ECO:0000256" key="6">
    <source>
        <dbReference type="ARBA" id="ARBA00023211"/>
    </source>
</evidence>
<dbReference type="GO" id="GO:0010945">
    <property type="term" value="F:coenzyme A diphosphatase activity"/>
    <property type="evidence" value="ECO:0007669"/>
    <property type="project" value="InterPro"/>
</dbReference>
<evidence type="ECO:0000256" key="5">
    <source>
        <dbReference type="ARBA" id="ARBA00022842"/>
    </source>
</evidence>
<dbReference type="PANTHER" id="PTHR12992:SF11">
    <property type="entry name" value="MITOCHONDRIAL COENZYME A DIPHOSPHATASE NUDT8"/>
    <property type="match status" value="1"/>
</dbReference>
<evidence type="ECO:0000256" key="4">
    <source>
        <dbReference type="ARBA" id="ARBA00022801"/>
    </source>
</evidence>
<protein>
    <recommendedName>
        <fullName evidence="7">Nudix hydrolase domain-containing protein</fullName>
    </recommendedName>
</protein>
<evidence type="ECO:0000256" key="3">
    <source>
        <dbReference type="ARBA" id="ARBA00022723"/>
    </source>
</evidence>
<sequence>MNKPIPKSEVESEAEGDPAILGAADFFARSRARLSFDVPPGLYDPNIIPTSGDPGTDKMLEIIAREQPVRPAAVLIAVVDHPEPTILLTQRSAHLNDHAGQIAFPGGKIDATDASPLDAALREAEEEVGLSRDFVEPLGYLDLYGTAFGFRILPTVARVRPGFSLTINHSEVDDAFEVPLSFLMNPVNHQVHSKEFRGMARSYYAMPFAERYIWGATAGMLRVLYERIYSS</sequence>
<gene>
    <name evidence="8" type="ORF">BRAD3257_6586</name>
</gene>
<dbReference type="EMBL" id="LS398110">
    <property type="protein sequence ID" value="SPP97480.1"/>
    <property type="molecule type" value="Genomic_DNA"/>
</dbReference>
<evidence type="ECO:0000259" key="7">
    <source>
        <dbReference type="PROSITE" id="PS51462"/>
    </source>
</evidence>
<dbReference type="AlphaFoldDB" id="A0A2U3Q7X3"/>
<accession>A0A2U3Q7X3</accession>
<dbReference type="PANTHER" id="PTHR12992">
    <property type="entry name" value="NUDIX HYDROLASE"/>
    <property type="match status" value="1"/>
</dbReference>
<dbReference type="RefSeq" id="WP_122404843.1">
    <property type="nucleotide sequence ID" value="NZ_LS398110.1"/>
</dbReference>
<comment type="cofactor">
    <cofactor evidence="1">
        <name>Mn(2+)</name>
        <dbReference type="ChEBI" id="CHEBI:29035"/>
    </cofactor>
</comment>
<feature type="domain" description="Nudix hydrolase" evidence="7">
    <location>
        <begin position="69"/>
        <end position="204"/>
    </location>
</feature>
<keyword evidence="3" id="KW-0479">Metal-binding</keyword>
<dbReference type="SUPFAM" id="SSF55811">
    <property type="entry name" value="Nudix"/>
    <property type="match status" value="1"/>
</dbReference>
<dbReference type="Pfam" id="PF00293">
    <property type="entry name" value="NUDIX"/>
    <property type="match status" value="1"/>
</dbReference>
<organism evidence="8 9">
    <name type="scientific">Bradyrhizobium vignae</name>
    <dbReference type="NCBI Taxonomy" id="1549949"/>
    <lineage>
        <taxon>Bacteria</taxon>
        <taxon>Pseudomonadati</taxon>
        <taxon>Pseudomonadota</taxon>
        <taxon>Alphaproteobacteria</taxon>
        <taxon>Hyphomicrobiales</taxon>
        <taxon>Nitrobacteraceae</taxon>
        <taxon>Bradyrhizobium</taxon>
    </lineage>
</organism>
<dbReference type="InterPro" id="IPR015797">
    <property type="entry name" value="NUDIX_hydrolase-like_dom_sf"/>
</dbReference>
<evidence type="ECO:0000256" key="1">
    <source>
        <dbReference type="ARBA" id="ARBA00001936"/>
    </source>
</evidence>
<dbReference type="Proteomes" id="UP000246085">
    <property type="component" value="Chromosome BRAD3257"/>
</dbReference>
<dbReference type="KEGG" id="bvz:BRAD3257_6586"/>
<dbReference type="NCBIfam" id="NF007980">
    <property type="entry name" value="PRK10707.1"/>
    <property type="match status" value="1"/>
</dbReference>
<dbReference type="InterPro" id="IPR000086">
    <property type="entry name" value="NUDIX_hydrolase_dom"/>
</dbReference>
<comment type="cofactor">
    <cofactor evidence="2">
        <name>Mg(2+)</name>
        <dbReference type="ChEBI" id="CHEBI:18420"/>
    </cofactor>
</comment>